<gene>
    <name evidence="13" type="primary">LOC100181499</name>
</gene>
<dbReference type="GO" id="GO:0005765">
    <property type="term" value="C:lysosomal membrane"/>
    <property type="evidence" value="ECO:0007669"/>
    <property type="project" value="UniProtKB-SubCell"/>
</dbReference>
<comment type="similarity">
    <text evidence="3">Belongs to the LAMTOR1 family.</text>
</comment>
<dbReference type="GO" id="GO:0071986">
    <property type="term" value="C:Ragulator complex"/>
    <property type="evidence" value="ECO:0007669"/>
    <property type="project" value="InterPro"/>
</dbReference>
<dbReference type="GO" id="GO:0016197">
    <property type="term" value="P:endosomal transport"/>
    <property type="evidence" value="ECO:0007669"/>
    <property type="project" value="InterPro"/>
</dbReference>
<evidence type="ECO:0000256" key="10">
    <source>
        <dbReference type="ARBA" id="ARBA00023288"/>
    </source>
</evidence>
<dbReference type="AlphaFoldDB" id="A0A6F9DI76"/>
<keyword evidence="10" id="KW-0449">Lipoprotein</keyword>
<dbReference type="Pfam" id="PF15454">
    <property type="entry name" value="LAMTOR"/>
    <property type="match status" value="1"/>
</dbReference>
<dbReference type="InterPro" id="IPR028209">
    <property type="entry name" value="LAMTOR1/MEH1"/>
</dbReference>
<protein>
    <recommendedName>
        <fullName evidence="4">Ragulator complex protein LAMTOR1</fullName>
    </recommendedName>
    <alternativeName>
        <fullName evidence="11">Late endosomal/lysosomal adaptor and MAPK and MTOR activator 1</fullName>
    </alternativeName>
</protein>
<sequence length="168" mass="18382">MGCCNSCLGNGEDENDETRPFLPKEGTGVSINDTTEPILSAYDYDDMTPPGSLPKIKHDEQSILSGIITQYNNDVIDITALESKIDAVEYMNRVQQYNRKVSTLTSGTRYKQPSLHSSGSNPASILNAPSISINDVYLITEVSNGLQSAMNNVKIAKTDELVLSLNHR</sequence>
<dbReference type="EMBL" id="LR786801">
    <property type="protein sequence ID" value="CAB3262663.1"/>
    <property type="molecule type" value="mRNA"/>
</dbReference>
<reference evidence="13" key="1">
    <citation type="submission" date="2020-04" db="EMBL/GenBank/DDBJ databases">
        <authorList>
            <person name="Neveu A P."/>
        </authorList>
    </citation>
    <scope>NUCLEOTIDE SEQUENCE</scope>
    <source>
        <tissue evidence="13">Whole embryo</tissue>
    </source>
</reference>
<organism evidence="13">
    <name type="scientific">Phallusia mammillata</name>
    <dbReference type="NCBI Taxonomy" id="59560"/>
    <lineage>
        <taxon>Eukaryota</taxon>
        <taxon>Metazoa</taxon>
        <taxon>Chordata</taxon>
        <taxon>Tunicata</taxon>
        <taxon>Ascidiacea</taxon>
        <taxon>Phlebobranchia</taxon>
        <taxon>Ascidiidae</taxon>
        <taxon>Phallusia</taxon>
    </lineage>
</organism>
<dbReference type="GO" id="GO:0060090">
    <property type="term" value="F:molecular adaptor activity"/>
    <property type="evidence" value="ECO:0007669"/>
    <property type="project" value="TreeGrafter"/>
</dbReference>
<proteinExistence type="evidence at transcript level"/>
<keyword evidence="7" id="KW-0472">Membrane</keyword>
<keyword evidence="5" id="KW-0519">Myristate</keyword>
<dbReference type="GO" id="GO:0001919">
    <property type="term" value="P:regulation of receptor recycling"/>
    <property type="evidence" value="ECO:0007669"/>
    <property type="project" value="InterPro"/>
</dbReference>
<evidence type="ECO:0000256" key="11">
    <source>
        <dbReference type="ARBA" id="ARBA00032695"/>
    </source>
</evidence>
<keyword evidence="6" id="KW-0967">Endosome</keyword>
<dbReference type="GO" id="GO:0005085">
    <property type="term" value="F:guanyl-nucleotide exchange factor activity"/>
    <property type="evidence" value="ECO:0007669"/>
    <property type="project" value="TreeGrafter"/>
</dbReference>
<comment type="subcellular location">
    <subcellularLocation>
        <location evidence="2">Late endosome membrane</location>
        <topology evidence="2">Lipid-anchor</topology>
        <orientation evidence="2">Cytoplasmic side</orientation>
    </subcellularLocation>
    <subcellularLocation>
        <location evidence="1">Lysosome membrane</location>
        <topology evidence="1">Lipid-anchor</topology>
        <orientation evidence="1">Cytoplasmic side</orientation>
    </subcellularLocation>
</comment>
<evidence type="ECO:0000256" key="1">
    <source>
        <dbReference type="ARBA" id="ARBA00004122"/>
    </source>
</evidence>
<evidence type="ECO:0000313" key="13">
    <source>
        <dbReference type="EMBL" id="CAB3262663.1"/>
    </source>
</evidence>
<dbReference type="GO" id="GO:0043410">
    <property type="term" value="P:positive regulation of MAPK cascade"/>
    <property type="evidence" value="ECO:0007669"/>
    <property type="project" value="InterPro"/>
</dbReference>
<evidence type="ECO:0000256" key="4">
    <source>
        <dbReference type="ARBA" id="ARBA00016099"/>
    </source>
</evidence>
<dbReference type="GO" id="GO:0042632">
    <property type="term" value="P:cholesterol homeostasis"/>
    <property type="evidence" value="ECO:0007669"/>
    <property type="project" value="InterPro"/>
</dbReference>
<keyword evidence="8" id="KW-0564">Palmitate</keyword>
<dbReference type="GO" id="GO:0032008">
    <property type="term" value="P:positive regulation of TOR signaling"/>
    <property type="evidence" value="ECO:0007669"/>
    <property type="project" value="InterPro"/>
</dbReference>
<feature type="region of interest" description="Disordered" evidence="12">
    <location>
        <begin position="1"/>
        <end position="27"/>
    </location>
</feature>
<dbReference type="GO" id="GO:0031902">
    <property type="term" value="C:late endosome membrane"/>
    <property type="evidence" value="ECO:0007669"/>
    <property type="project" value="UniProtKB-SubCell"/>
</dbReference>
<evidence type="ECO:0000256" key="7">
    <source>
        <dbReference type="ARBA" id="ARBA00023136"/>
    </source>
</evidence>
<evidence type="ECO:0000256" key="12">
    <source>
        <dbReference type="SAM" id="MobiDB-lite"/>
    </source>
</evidence>
<accession>A0A6F9DI76</accession>
<evidence type="ECO:0000256" key="3">
    <source>
        <dbReference type="ARBA" id="ARBA00010861"/>
    </source>
</evidence>
<evidence type="ECO:0000256" key="5">
    <source>
        <dbReference type="ARBA" id="ARBA00022707"/>
    </source>
</evidence>
<dbReference type="GO" id="GO:0071230">
    <property type="term" value="P:cellular response to amino acid stimulus"/>
    <property type="evidence" value="ECO:0007669"/>
    <property type="project" value="InterPro"/>
</dbReference>
<dbReference type="GO" id="GO:0045121">
    <property type="term" value="C:membrane raft"/>
    <property type="evidence" value="ECO:0007669"/>
    <property type="project" value="InterPro"/>
</dbReference>
<dbReference type="GO" id="GO:0007040">
    <property type="term" value="P:lysosome organization"/>
    <property type="evidence" value="ECO:0007669"/>
    <property type="project" value="InterPro"/>
</dbReference>
<evidence type="ECO:0000256" key="2">
    <source>
        <dbReference type="ARBA" id="ARBA00004577"/>
    </source>
</evidence>
<evidence type="ECO:0000256" key="8">
    <source>
        <dbReference type="ARBA" id="ARBA00023139"/>
    </source>
</evidence>
<evidence type="ECO:0000256" key="9">
    <source>
        <dbReference type="ARBA" id="ARBA00023228"/>
    </source>
</evidence>
<dbReference type="PANTHER" id="PTHR13401:SF2">
    <property type="entry name" value="RAGULATOR COMPLEX PROTEIN LAMTOR1"/>
    <property type="match status" value="1"/>
</dbReference>
<evidence type="ECO:0000256" key="6">
    <source>
        <dbReference type="ARBA" id="ARBA00022753"/>
    </source>
</evidence>
<dbReference type="PANTHER" id="PTHR13401">
    <property type="entry name" value="RAGULATOR COMPLEX PROTEIN LAMTOR1"/>
    <property type="match status" value="1"/>
</dbReference>
<name>A0A6F9DI76_9ASCI</name>
<keyword evidence="9" id="KW-0458">Lysosome</keyword>